<reference evidence="5" key="1">
    <citation type="submission" date="2025-08" db="UniProtKB">
        <authorList>
            <consortium name="RefSeq"/>
        </authorList>
    </citation>
    <scope>IDENTIFICATION</scope>
    <source>
        <tissue evidence="5">Leaf</tissue>
    </source>
</reference>
<feature type="chain" id="PRO_5010280999" evidence="3">
    <location>
        <begin position="18"/>
        <end position="130"/>
    </location>
</feature>
<feature type="signal peptide" evidence="3">
    <location>
        <begin position="1"/>
        <end position="17"/>
    </location>
</feature>
<keyword evidence="4" id="KW-1185">Reference proteome</keyword>
<gene>
    <name evidence="5" type="primary">LOC106752636</name>
</gene>
<evidence type="ECO:0000313" key="5">
    <source>
        <dbReference type="RefSeq" id="XP_014489834.1"/>
    </source>
</evidence>
<evidence type="ECO:0000256" key="1">
    <source>
        <dbReference type="SAM" id="MobiDB-lite"/>
    </source>
</evidence>
<proteinExistence type="predicted"/>
<evidence type="ECO:0000256" key="2">
    <source>
        <dbReference type="SAM" id="Phobius"/>
    </source>
</evidence>
<keyword evidence="3" id="KW-0732">Signal</keyword>
<feature type="region of interest" description="Disordered" evidence="1">
    <location>
        <begin position="53"/>
        <end position="104"/>
    </location>
</feature>
<dbReference type="RefSeq" id="XP_014489834.1">
    <property type="nucleotide sequence ID" value="XM_014634348.2"/>
</dbReference>
<evidence type="ECO:0000313" key="4">
    <source>
        <dbReference type="Proteomes" id="UP000087766"/>
    </source>
</evidence>
<keyword evidence="2" id="KW-0812">Transmembrane</keyword>
<accession>A0A1S3T7T5</accession>
<feature type="compositionally biased region" description="Gly residues" evidence="1">
    <location>
        <begin position="74"/>
        <end position="89"/>
    </location>
</feature>
<dbReference type="Proteomes" id="UP000087766">
    <property type="component" value="Unplaced"/>
</dbReference>
<sequence>MKVRFFALFLLISGIQAISTSNFNTSEDKGLIQSNGEAQKLLGKLHESIKESTSVKYQVEDRKEEAIDTTRRTQGGGSSGSSGKPGNGGSADVTRRPRPSSATSQPHFCVSVFILSVNLASVILFFFHYV</sequence>
<dbReference type="AlphaFoldDB" id="A0A1S3T7T5"/>
<keyword evidence="2" id="KW-0472">Membrane</keyword>
<dbReference type="GeneID" id="106752636"/>
<keyword evidence="2" id="KW-1133">Transmembrane helix</keyword>
<feature type="compositionally biased region" description="Basic and acidic residues" evidence="1">
    <location>
        <begin position="58"/>
        <end position="71"/>
    </location>
</feature>
<dbReference type="OrthoDB" id="1410796at2759"/>
<dbReference type="KEGG" id="vra:106752636"/>
<feature type="transmembrane region" description="Helical" evidence="2">
    <location>
        <begin position="105"/>
        <end position="127"/>
    </location>
</feature>
<protein>
    <submittedName>
        <fullName evidence="5">Uncharacterized protein LOC106752636</fullName>
    </submittedName>
</protein>
<name>A0A1S3T7T5_VIGRR</name>
<evidence type="ECO:0000256" key="3">
    <source>
        <dbReference type="SAM" id="SignalP"/>
    </source>
</evidence>
<organism evidence="4 5">
    <name type="scientific">Vigna radiata var. radiata</name>
    <name type="common">Mung bean</name>
    <name type="synonym">Phaseolus aureus</name>
    <dbReference type="NCBI Taxonomy" id="3916"/>
    <lineage>
        <taxon>Eukaryota</taxon>
        <taxon>Viridiplantae</taxon>
        <taxon>Streptophyta</taxon>
        <taxon>Embryophyta</taxon>
        <taxon>Tracheophyta</taxon>
        <taxon>Spermatophyta</taxon>
        <taxon>Magnoliopsida</taxon>
        <taxon>eudicotyledons</taxon>
        <taxon>Gunneridae</taxon>
        <taxon>Pentapetalae</taxon>
        <taxon>rosids</taxon>
        <taxon>fabids</taxon>
        <taxon>Fabales</taxon>
        <taxon>Fabaceae</taxon>
        <taxon>Papilionoideae</taxon>
        <taxon>50 kb inversion clade</taxon>
        <taxon>NPAAA clade</taxon>
        <taxon>indigoferoid/millettioid clade</taxon>
        <taxon>Phaseoleae</taxon>
        <taxon>Vigna</taxon>
    </lineage>
</organism>